<feature type="domain" description="Peptidase M20 dimerisation" evidence="10">
    <location>
        <begin position="243"/>
        <end position="344"/>
    </location>
</feature>
<evidence type="ECO:0000256" key="8">
    <source>
        <dbReference type="ARBA" id="ARBA00022833"/>
    </source>
</evidence>
<dbReference type="SUPFAM" id="SSF53187">
    <property type="entry name" value="Zn-dependent exopeptidases"/>
    <property type="match status" value="1"/>
</dbReference>
<dbReference type="PANTHER" id="PTHR45892">
    <property type="entry name" value="AMINOACYLASE-1"/>
    <property type="match status" value="1"/>
</dbReference>
<protein>
    <recommendedName>
        <fullName evidence="4">N-acyl-aliphatic-L-amino acid amidohydrolase</fullName>
        <ecNumber evidence="4">3.5.1.14</ecNumber>
    </recommendedName>
    <alternativeName>
        <fullName evidence="9">N-acyl-L-amino-acid amidohydrolase</fullName>
    </alternativeName>
</protein>
<dbReference type="InterPro" id="IPR001261">
    <property type="entry name" value="ArgE/DapE_CS"/>
</dbReference>
<evidence type="ECO:0000259" key="10">
    <source>
        <dbReference type="Pfam" id="PF07687"/>
    </source>
</evidence>
<keyword evidence="5" id="KW-0963">Cytoplasm</keyword>
<dbReference type="Gene3D" id="3.40.630.10">
    <property type="entry name" value="Zn peptidases"/>
    <property type="match status" value="1"/>
</dbReference>
<dbReference type="EMBL" id="OW152821">
    <property type="protein sequence ID" value="CAH2076578.1"/>
    <property type="molecule type" value="Genomic_DNA"/>
</dbReference>
<dbReference type="PANTHER" id="PTHR45892:SF1">
    <property type="entry name" value="AMINOACYLASE-1"/>
    <property type="match status" value="1"/>
</dbReference>
<dbReference type="NCBIfam" id="TIGR01880">
    <property type="entry name" value="Ac-peptdase-euk"/>
    <property type="match status" value="1"/>
</dbReference>
<dbReference type="Gene3D" id="1.10.150.900">
    <property type="match status" value="1"/>
</dbReference>
<evidence type="ECO:0000313" key="11">
    <source>
        <dbReference type="EMBL" id="CAH2076578.1"/>
    </source>
</evidence>
<evidence type="ECO:0000256" key="9">
    <source>
        <dbReference type="ARBA" id="ARBA00029656"/>
    </source>
</evidence>
<evidence type="ECO:0000256" key="5">
    <source>
        <dbReference type="ARBA" id="ARBA00022490"/>
    </source>
</evidence>
<evidence type="ECO:0000256" key="7">
    <source>
        <dbReference type="ARBA" id="ARBA00022801"/>
    </source>
</evidence>
<gene>
    <name evidence="11" type="ORF">IPOD504_LOCUS17324</name>
</gene>
<dbReference type="InterPro" id="IPR002933">
    <property type="entry name" value="Peptidase_M20"/>
</dbReference>
<comment type="subcellular location">
    <subcellularLocation>
        <location evidence="2">Cytoplasm</location>
    </subcellularLocation>
</comment>
<evidence type="ECO:0000313" key="12">
    <source>
        <dbReference type="Proteomes" id="UP000837857"/>
    </source>
</evidence>
<evidence type="ECO:0000256" key="1">
    <source>
        <dbReference type="ARBA" id="ARBA00001947"/>
    </source>
</evidence>
<dbReference type="InterPro" id="IPR010159">
    <property type="entry name" value="N-acyl_aa_amidohydrolase"/>
</dbReference>
<feature type="non-terminal residue" evidence="11">
    <location>
        <position position="448"/>
    </location>
</feature>
<dbReference type="PROSITE" id="PS00759">
    <property type="entry name" value="ARGE_DAPE_CPG2_2"/>
    <property type="match status" value="1"/>
</dbReference>
<proteinExistence type="inferred from homology"/>
<dbReference type="Pfam" id="PF07687">
    <property type="entry name" value="M20_dimer"/>
    <property type="match status" value="1"/>
</dbReference>
<sequence length="448" mass="51034">MNFTFISRILLQENTTYRPLAFTDWSRQLVSRIEKRYGLSSLCFSNPIPTKCVVQNYTEDPAVKLLQEYIQIDTSVKDNIEYAVNFWERQAAAIGLPFFVYRPASKPICVITWTGTNPELPSIILNSHMDVVPVAEQDWTYPPFSAYIDENGNMYGRGTQDTKSISIHYLEAIRKLMKDNVRLKRTVHLTFIPDEETGSFNGMIPFIETEEFRSLNPGFFFDEGLSTNDTLVVTYQDKRPWQLNLTLHGEGGHGSSITDGTAMEKLHRLLDVTTQFREQQKQIMISNSTDYGSYTTLNVNIIRGGSVPNIIPNRVNVVIDIRLAVSARVDEVESLIQSWLTPLGSNTELTFIRKLDVSEPTRLDETNPYWVAVKDALQEMDISFTPSICPATSDMVYVRNRGFPAIGFAYRPYTVSRIHAADEYLNMDIFLKGIDVYVNILKKVANLL</sequence>
<dbReference type="Proteomes" id="UP000837857">
    <property type="component" value="Chromosome 9"/>
</dbReference>
<comment type="similarity">
    <text evidence="3">Belongs to the peptidase M20A family.</text>
</comment>
<keyword evidence="7" id="KW-0378">Hydrolase</keyword>
<dbReference type="PIRSF" id="PIRSF036696">
    <property type="entry name" value="ACY-1"/>
    <property type="match status" value="1"/>
</dbReference>
<evidence type="ECO:0000256" key="6">
    <source>
        <dbReference type="ARBA" id="ARBA00022723"/>
    </source>
</evidence>
<evidence type="ECO:0000256" key="4">
    <source>
        <dbReference type="ARBA" id="ARBA00011913"/>
    </source>
</evidence>
<organism evidence="11 12">
    <name type="scientific">Iphiclides podalirius</name>
    <name type="common">scarce swallowtail</name>
    <dbReference type="NCBI Taxonomy" id="110791"/>
    <lineage>
        <taxon>Eukaryota</taxon>
        <taxon>Metazoa</taxon>
        <taxon>Ecdysozoa</taxon>
        <taxon>Arthropoda</taxon>
        <taxon>Hexapoda</taxon>
        <taxon>Insecta</taxon>
        <taxon>Pterygota</taxon>
        <taxon>Neoptera</taxon>
        <taxon>Endopterygota</taxon>
        <taxon>Lepidoptera</taxon>
        <taxon>Glossata</taxon>
        <taxon>Ditrysia</taxon>
        <taxon>Papilionoidea</taxon>
        <taxon>Papilionidae</taxon>
        <taxon>Papilioninae</taxon>
        <taxon>Iphiclides</taxon>
    </lineage>
</organism>
<dbReference type="Gene3D" id="3.30.70.360">
    <property type="match status" value="1"/>
</dbReference>
<dbReference type="InterPro" id="IPR011650">
    <property type="entry name" value="Peptidase_M20_dimer"/>
</dbReference>
<dbReference type="EC" id="3.5.1.14" evidence="4"/>
<dbReference type="InterPro" id="IPR036264">
    <property type="entry name" value="Bact_exopeptidase_dim_dom"/>
</dbReference>
<evidence type="ECO:0000256" key="2">
    <source>
        <dbReference type="ARBA" id="ARBA00004496"/>
    </source>
</evidence>
<name>A0ABN8J7E6_9NEOP</name>
<keyword evidence="6" id="KW-0479">Metal-binding</keyword>
<dbReference type="SUPFAM" id="SSF55031">
    <property type="entry name" value="Bacterial exopeptidase dimerisation domain"/>
    <property type="match status" value="1"/>
</dbReference>
<accession>A0ABN8J7E6</accession>
<keyword evidence="12" id="KW-1185">Reference proteome</keyword>
<comment type="cofactor">
    <cofactor evidence="1">
        <name>Zn(2+)</name>
        <dbReference type="ChEBI" id="CHEBI:29105"/>
    </cofactor>
</comment>
<dbReference type="InterPro" id="IPR052083">
    <property type="entry name" value="Aminoacylase-1_M20A"/>
</dbReference>
<evidence type="ECO:0000256" key="3">
    <source>
        <dbReference type="ARBA" id="ARBA00006247"/>
    </source>
</evidence>
<dbReference type="Pfam" id="PF01546">
    <property type="entry name" value="Peptidase_M20"/>
    <property type="match status" value="1"/>
</dbReference>
<reference evidence="11" key="1">
    <citation type="submission" date="2022-03" db="EMBL/GenBank/DDBJ databases">
        <authorList>
            <person name="Martin H S."/>
        </authorList>
    </citation>
    <scope>NUCLEOTIDE SEQUENCE</scope>
</reference>
<keyword evidence="8" id="KW-0862">Zinc</keyword>